<dbReference type="GO" id="GO:0016491">
    <property type="term" value="F:oxidoreductase activity"/>
    <property type="evidence" value="ECO:0007669"/>
    <property type="project" value="InterPro"/>
</dbReference>
<dbReference type="InterPro" id="IPR012951">
    <property type="entry name" value="BBE"/>
</dbReference>
<name>A0A1T4VT51_9GAMM</name>
<accession>A0A1T4VT51</accession>
<dbReference type="Pfam" id="PF08031">
    <property type="entry name" value="BBE"/>
    <property type="match status" value="1"/>
</dbReference>
<dbReference type="RefSeq" id="WP_078754370.1">
    <property type="nucleotide sequence ID" value="NZ_FUXU01000098.1"/>
</dbReference>
<reference evidence="3" key="1">
    <citation type="submission" date="2017-02" db="EMBL/GenBank/DDBJ databases">
        <authorList>
            <person name="Varghese N."/>
            <person name="Submissions S."/>
        </authorList>
    </citation>
    <scope>NUCLEOTIDE SEQUENCE [LARGE SCALE GENOMIC DNA]</scope>
    <source>
        <strain evidence="3">DSM 22720</strain>
    </source>
</reference>
<organism evidence="2 3">
    <name type="scientific">Enterovibrio nigricans DSM 22720</name>
    <dbReference type="NCBI Taxonomy" id="1121868"/>
    <lineage>
        <taxon>Bacteria</taxon>
        <taxon>Pseudomonadati</taxon>
        <taxon>Pseudomonadota</taxon>
        <taxon>Gammaproteobacteria</taxon>
        <taxon>Vibrionales</taxon>
        <taxon>Vibrionaceae</taxon>
        <taxon>Enterovibrio</taxon>
    </lineage>
</organism>
<dbReference type="Proteomes" id="UP000190162">
    <property type="component" value="Unassembled WGS sequence"/>
</dbReference>
<dbReference type="Gene3D" id="3.40.462.20">
    <property type="match status" value="1"/>
</dbReference>
<evidence type="ECO:0000313" key="2">
    <source>
        <dbReference type="EMBL" id="SKA68184.1"/>
    </source>
</evidence>
<dbReference type="AlphaFoldDB" id="A0A1T4VT51"/>
<dbReference type="OrthoDB" id="9775082at2"/>
<keyword evidence="3" id="KW-1185">Reference proteome</keyword>
<dbReference type="EMBL" id="FUXU01000098">
    <property type="protein sequence ID" value="SKA68184.1"/>
    <property type="molecule type" value="Genomic_DNA"/>
</dbReference>
<dbReference type="GO" id="GO:0050660">
    <property type="term" value="F:flavin adenine dinucleotide binding"/>
    <property type="evidence" value="ECO:0007669"/>
    <property type="project" value="InterPro"/>
</dbReference>
<evidence type="ECO:0000259" key="1">
    <source>
        <dbReference type="Pfam" id="PF08031"/>
    </source>
</evidence>
<sequence>MSSNRIKQQSHSNTAIAARASQLKLQYQTYWLDNIESQASERETFFVEWINSAYKEIYKESGGVPEWGTSYEGCYFNYPDRALGINTGHDLLPGEVAGSNPGITAAQNLYFSESYVARLQAIKNKYDPNNYFIHAQSFVAQPSFGLHGDKTLAAIVEKMVEDSDINPVVSMLLGSLIIKSFNGDNSKELEHELISLLLRK</sequence>
<gene>
    <name evidence="2" type="ORF">SAMN02745132_04274</name>
</gene>
<feature type="domain" description="Berberine/berberine-like" evidence="1">
    <location>
        <begin position="74"/>
        <end position="137"/>
    </location>
</feature>
<evidence type="ECO:0000313" key="3">
    <source>
        <dbReference type="Proteomes" id="UP000190162"/>
    </source>
</evidence>
<protein>
    <submittedName>
        <fullName evidence="2">Berberine and berberine like</fullName>
    </submittedName>
</protein>
<proteinExistence type="predicted"/>